<evidence type="ECO:0000256" key="2">
    <source>
        <dbReference type="ARBA" id="ARBA00007317"/>
    </source>
</evidence>
<evidence type="ECO:0000313" key="7">
    <source>
        <dbReference type="Proteomes" id="UP000031938"/>
    </source>
</evidence>
<dbReference type="EMBL" id="JXRP01000018">
    <property type="protein sequence ID" value="KIL45398.1"/>
    <property type="molecule type" value="Genomic_DNA"/>
</dbReference>
<proteinExistence type="inferred from homology"/>
<evidence type="ECO:0000313" key="6">
    <source>
        <dbReference type="EMBL" id="KIL45398.1"/>
    </source>
</evidence>
<feature type="domain" description="Peripheral subunit-binding (PSBD)" evidence="5">
    <location>
        <begin position="70"/>
        <end position="107"/>
    </location>
</feature>
<comment type="similarity">
    <text evidence="2">Belongs to the 2-oxoacid dehydrogenase family.</text>
</comment>
<dbReference type="InterPro" id="IPR036625">
    <property type="entry name" value="E3-bd_dom_sf"/>
</dbReference>
<evidence type="ECO:0000256" key="3">
    <source>
        <dbReference type="ARBA" id="ARBA00022679"/>
    </source>
</evidence>
<dbReference type="InterPro" id="IPR023213">
    <property type="entry name" value="CAT-like_dom_sf"/>
</dbReference>
<dbReference type="GO" id="GO:0016407">
    <property type="term" value="F:acetyltransferase activity"/>
    <property type="evidence" value="ECO:0007669"/>
    <property type="project" value="TreeGrafter"/>
</dbReference>
<keyword evidence="4" id="KW-0012">Acyltransferase</keyword>
<dbReference type="PROSITE" id="PS51826">
    <property type="entry name" value="PSBD"/>
    <property type="match status" value="2"/>
</dbReference>
<feature type="domain" description="Peripheral subunit-binding (PSBD)" evidence="5">
    <location>
        <begin position="9"/>
        <end position="46"/>
    </location>
</feature>
<dbReference type="PANTHER" id="PTHR43178:SF5">
    <property type="entry name" value="LIPOAMIDE ACYLTRANSFERASE COMPONENT OF BRANCHED-CHAIN ALPHA-KETO ACID DEHYDROGENASE COMPLEX, MITOCHONDRIAL"/>
    <property type="match status" value="1"/>
</dbReference>
<dbReference type="GO" id="GO:0031405">
    <property type="term" value="F:lipoic acid binding"/>
    <property type="evidence" value="ECO:0007669"/>
    <property type="project" value="TreeGrafter"/>
</dbReference>
<dbReference type="InterPro" id="IPR004167">
    <property type="entry name" value="PSBD"/>
</dbReference>
<dbReference type="RefSeq" id="WP_052474828.1">
    <property type="nucleotide sequence ID" value="NZ_JXRP01000018.1"/>
</dbReference>
<keyword evidence="3" id="KW-0808">Transferase</keyword>
<dbReference type="PATRIC" id="fig|889306.3.peg.2954"/>
<dbReference type="Proteomes" id="UP000031938">
    <property type="component" value="Unassembled WGS sequence"/>
</dbReference>
<dbReference type="Pfam" id="PF02817">
    <property type="entry name" value="E3_binding"/>
    <property type="match status" value="2"/>
</dbReference>
<name>A0A0C2VN19_9BACL</name>
<organism evidence="6 7">
    <name type="scientific">Jeotgalibacillus soli</name>
    <dbReference type="NCBI Taxonomy" id="889306"/>
    <lineage>
        <taxon>Bacteria</taxon>
        <taxon>Bacillati</taxon>
        <taxon>Bacillota</taxon>
        <taxon>Bacilli</taxon>
        <taxon>Bacillales</taxon>
        <taxon>Caryophanaceae</taxon>
        <taxon>Jeotgalibacillus</taxon>
    </lineage>
</organism>
<dbReference type="SUPFAM" id="SSF47005">
    <property type="entry name" value="Peripheral subunit-binding domain of 2-oxo acid dehydrogenase complex"/>
    <property type="match status" value="2"/>
</dbReference>
<evidence type="ECO:0000259" key="5">
    <source>
        <dbReference type="PROSITE" id="PS51826"/>
    </source>
</evidence>
<dbReference type="PANTHER" id="PTHR43178">
    <property type="entry name" value="DIHYDROLIPOAMIDE ACETYLTRANSFERASE COMPONENT OF PYRUVATE DEHYDROGENASE COMPLEX"/>
    <property type="match status" value="1"/>
</dbReference>
<dbReference type="InterPro" id="IPR001078">
    <property type="entry name" value="2-oxoacid_DH_actylTfrase"/>
</dbReference>
<dbReference type="InterPro" id="IPR050743">
    <property type="entry name" value="2-oxoacid_DH_E2_comp"/>
</dbReference>
<reference evidence="6 7" key="1">
    <citation type="submission" date="2015-01" db="EMBL/GenBank/DDBJ databases">
        <title>Genome sequencing of Jeotgalibacillus soli.</title>
        <authorList>
            <person name="Goh K.M."/>
            <person name="Chan K.-G."/>
            <person name="Yaakop A.S."/>
            <person name="Ee R."/>
            <person name="Gan H.M."/>
            <person name="Chan C.S."/>
        </authorList>
    </citation>
    <scope>NUCLEOTIDE SEQUENCE [LARGE SCALE GENOMIC DNA]</scope>
    <source>
        <strain evidence="6 7">P9</strain>
    </source>
</reference>
<dbReference type="Gene3D" id="3.30.559.10">
    <property type="entry name" value="Chloramphenicol acetyltransferase-like domain"/>
    <property type="match status" value="1"/>
</dbReference>
<dbReference type="STRING" id="889306.KP78_29420"/>
<dbReference type="SUPFAM" id="SSF52777">
    <property type="entry name" value="CoA-dependent acyltransferases"/>
    <property type="match status" value="1"/>
</dbReference>
<comment type="cofactor">
    <cofactor evidence="1">
        <name>(R)-lipoate</name>
        <dbReference type="ChEBI" id="CHEBI:83088"/>
    </cofactor>
</comment>
<evidence type="ECO:0000256" key="4">
    <source>
        <dbReference type="ARBA" id="ARBA00023315"/>
    </source>
</evidence>
<protein>
    <submittedName>
        <fullName evidence="6">Branched-chain alpha-keto acid dehydrogenase subunit E2</fullName>
    </submittedName>
</protein>
<accession>A0A0C2VN19</accession>
<keyword evidence="7" id="KW-1185">Reference proteome</keyword>
<dbReference type="Gene3D" id="4.10.320.10">
    <property type="entry name" value="E3-binding domain"/>
    <property type="match status" value="2"/>
</dbReference>
<evidence type="ECO:0000256" key="1">
    <source>
        <dbReference type="ARBA" id="ARBA00001938"/>
    </source>
</evidence>
<sequence>MKLQVSRIFASPRARKMAELQNIPLDQVEGSGATGRIIEEDLRFYKQKNKSAYINSGSKTFKKMEPKIVKATPLAKQIAKVEKIHLNAIRGSGLDGKITSSDVLQLVANVSRTSFESALESEHRIPLTGMRKIIAERMLYSKQTSPHVTITVKAEVTRFDEYRKQGMKNGIKFSFTDLMIMIVAQSLQNHPKINVSLDKQEIVYYQDCNIGVAVALDDGLVVPVIHHANQKSLSVISKELKEKVNRVKQGKFLPEDLQNGRFTISNLGMYNVDAFTPIINQPESAILGIGRIIEDLLVQNGQIRIGKTMVLSLSFDHRVIDGVPAALFLNNIKDIIENLELLQIS</sequence>
<comment type="caution">
    <text evidence="6">The sequence shown here is derived from an EMBL/GenBank/DDBJ whole genome shotgun (WGS) entry which is preliminary data.</text>
</comment>
<dbReference type="OrthoDB" id="9805770at2"/>
<dbReference type="Pfam" id="PF00198">
    <property type="entry name" value="2-oxoacid_dh"/>
    <property type="match status" value="1"/>
</dbReference>
<gene>
    <name evidence="6" type="ORF">KP78_29420</name>
</gene>
<dbReference type="AlphaFoldDB" id="A0A0C2VN19"/>
<dbReference type="GO" id="GO:0005737">
    <property type="term" value="C:cytoplasm"/>
    <property type="evidence" value="ECO:0007669"/>
    <property type="project" value="TreeGrafter"/>
</dbReference>